<dbReference type="RefSeq" id="WP_150022164.1">
    <property type="nucleotide sequence ID" value="NZ_VWOJ01000001.1"/>
</dbReference>
<feature type="transmembrane region" description="Helical" evidence="1">
    <location>
        <begin position="55"/>
        <end position="75"/>
    </location>
</feature>
<keyword evidence="1" id="KW-0472">Membrane</keyword>
<accession>A0A5M6ZJY9</accession>
<sequence>MSRAGSAGIVAGAALAPAFGAAVAVGAMMSLSAVQGATAARLPLPELIPLAGEVWLYALAFAYPAGAAFLVLWLVTRGLGALGAGIAGALAGFAAMAVYLRRVHEGGWMWALADGRDVATLTLPEAPGAFAMPLTGIIAGIAGAALFSLLAGRR</sequence>
<name>A0A5M6ZJY9_9PROT</name>
<evidence type="ECO:0000313" key="2">
    <source>
        <dbReference type="EMBL" id="KAA5805133.1"/>
    </source>
</evidence>
<keyword evidence="1" id="KW-0812">Transmembrane</keyword>
<protein>
    <submittedName>
        <fullName evidence="2">Uncharacterized protein</fullName>
    </submittedName>
</protein>
<dbReference type="Proteomes" id="UP000325122">
    <property type="component" value="Unassembled WGS sequence"/>
</dbReference>
<dbReference type="AlphaFoldDB" id="A0A5M6ZJY9"/>
<feature type="transmembrane region" description="Helical" evidence="1">
    <location>
        <begin position="82"/>
        <end position="100"/>
    </location>
</feature>
<gene>
    <name evidence="2" type="ORF">F1654_03870</name>
</gene>
<reference evidence="2 3" key="1">
    <citation type="submission" date="2019-09" db="EMBL/GenBank/DDBJ databases">
        <authorList>
            <person name="Kevbrin V."/>
            <person name="Grouzdev D.S."/>
        </authorList>
    </citation>
    <scope>NUCLEOTIDE SEQUENCE [LARGE SCALE GENOMIC DNA]</scope>
    <source>
        <strain evidence="2 3">G-192</strain>
    </source>
</reference>
<organism evidence="2 3">
    <name type="scientific">Alkalicaulis satelles</name>
    <dbReference type="NCBI Taxonomy" id="2609175"/>
    <lineage>
        <taxon>Bacteria</taxon>
        <taxon>Pseudomonadati</taxon>
        <taxon>Pseudomonadota</taxon>
        <taxon>Alphaproteobacteria</taxon>
        <taxon>Maricaulales</taxon>
        <taxon>Maricaulaceae</taxon>
        <taxon>Alkalicaulis</taxon>
    </lineage>
</organism>
<evidence type="ECO:0000313" key="3">
    <source>
        <dbReference type="Proteomes" id="UP000325122"/>
    </source>
</evidence>
<feature type="transmembrane region" description="Helical" evidence="1">
    <location>
        <begin position="130"/>
        <end position="151"/>
    </location>
</feature>
<keyword evidence="3" id="KW-1185">Reference proteome</keyword>
<keyword evidence="1" id="KW-1133">Transmembrane helix</keyword>
<evidence type="ECO:0000256" key="1">
    <source>
        <dbReference type="SAM" id="Phobius"/>
    </source>
</evidence>
<comment type="caution">
    <text evidence="2">The sequence shown here is derived from an EMBL/GenBank/DDBJ whole genome shotgun (WGS) entry which is preliminary data.</text>
</comment>
<proteinExistence type="predicted"/>
<dbReference type="EMBL" id="VWOJ01000001">
    <property type="protein sequence ID" value="KAA5805133.1"/>
    <property type="molecule type" value="Genomic_DNA"/>
</dbReference>